<keyword evidence="9" id="KW-0460">Magnesium</keyword>
<evidence type="ECO:0000256" key="3">
    <source>
        <dbReference type="ARBA" id="ARBA00019010"/>
    </source>
</evidence>
<dbReference type="KEGG" id="dae:Dtox_3739"/>
<keyword evidence="12" id="KW-1185">Reference proteome</keyword>
<proteinExistence type="inferred from homology"/>
<evidence type="ECO:0000256" key="7">
    <source>
        <dbReference type="ARBA" id="ARBA00022741"/>
    </source>
</evidence>
<dbReference type="GO" id="GO:0046872">
    <property type="term" value="F:metal ion binding"/>
    <property type="evidence" value="ECO:0007669"/>
    <property type="project" value="UniProtKB-KW"/>
</dbReference>
<evidence type="ECO:0000313" key="12">
    <source>
        <dbReference type="Proteomes" id="UP000002217"/>
    </source>
</evidence>
<evidence type="ECO:0000313" key="11">
    <source>
        <dbReference type="EMBL" id="ACV64447.1"/>
    </source>
</evidence>
<dbReference type="GO" id="GO:0005524">
    <property type="term" value="F:ATP binding"/>
    <property type="evidence" value="ECO:0007669"/>
    <property type="project" value="UniProtKB-KW"/>
</dbReference>
<evidence type="ECO:0000256" key="1">
    <source>
        <dbReference type="ARBA" id="ARBA00004496"/>
    </source>
</evidence>
<keyword evidence="8" id="KW-0067">ATP-binding</keyword>
<evidence type="ECO:0000256" key="6">
    <source>
        <dbReference type="ARBA" id="ARBA00022723"/>
    </source>
</evidence>
<dbReference type="Gene3D" id="3.40.50.300">
    <property type="entry name" value="P-loop containing nucleotide triphosphate hydrolases"/>
    <property type="match status" value="1"/>
</dbReference>
<keyword evidence="7" id="KW-0547">Nucleotide-binding</keyword>
<reference evidence="11 12" key="1">
    <citation type="journal article" date="2009" name="Stand. Genomic Sci.">
        <title>Complete genome sequence of Desulfotomaculum acetoxidans type strain (5575).</title>
        <authorList>
            <person name="Spring S."/>
            <person name="Lapidus A."/>
            <person name="Schroder M."/>
            <person name="Gleim D."/>
            <person name="Sims D."/>
            <person name="Meincke L."/>
            <person name="Glavina Del Rio T."/>
            <person name="Tice H."/>
            <person name="Copeland A."/>
            <person name="Cheng J.F."/>
            <person name="Lucas S."/>
            <person name="Chen F."/>
            <person name="Nolan M."/>
            <person name="Bruce D."/>
            <person name="Goodwin L."/>
            <person name="Pitluck S."/>
            <person name="Ivanova N."/>
            <person name="Mavromatis K."/>
            <person name="Mikhailova N."/>
            <person name="Pati A."/>
            <person name="Chen A."/>
            <person name="Palaniappan K."/>
            <person name="Land M."/>
            <person name="Hauser L."/>
            <person name="Chang Y.J."/>
            <person name="Jeffries C.D."/>
            <person name="Chain P."/>
            <person name="Saunders E."/>
            <person name="Brettin T."/>
            <person name="Detter J.C."/>
            <person name="Goker M."/>
            <person name="Bristow J."/>
            <person name="Eisen J.A."/>
            <person name="Markowitz V."/>
            <person name="Hugenholtz P."/>
            <person name="Kyrpides N.C."/>
            <person name="Klenk H.P."/>
            <person name="Han C."/>
        </authorList>
    </citation>
    <scope>NUCLEOTIDE SEQUENCE [LARGE SCALE GENOMIC DNA]</scope>
    <source>
        <strain evidence="12">ATCC 49208 / DSM 771 / VKM B-1644</strain>
    </source>
</reference>
<dbReference type="GO" id="GO:0002949">
    <property type="term" value="P:tRNA threonylcarbamoyladenosine modification"/>
    <property type="evidence" value="ECO:0007669"/>
    <property type="project" value="InterPro"/>
</dbReference>
<evidence type="ECO:0000256" key="5">
    <source>
        <dbReference type="ARBA" id="ARBA00022694"/>
    </source>
</evidence>
<dbReference type="NCBIfam" id="TIGR00150">
    <property type="entry name" value="T6A_YjeE"/>
    <property type="match status" value="1"/>
</dbReference>
<organism evidence="11 12">
    <name type="scientific">Desulfofarcimen acetoxidans (strain ATCC 49208 / DSM 771 / KCTC 5769 / VKM B-1644 / 5575)</name>
    <name type="common">Desulfotomaculum acetoxidans</name>
    <dbReference type="NCBI Taxonomy" id="485916"/>
    <lineage>
        <taxon>Bacteria</taxon>
        <taxon>Bacillati</taxon>
        <taxon>Bacillota</taxon>
        <taxon>Clostridia</taxon>
        <taxon>Eubacteriales</taxon>
        <taxon>Peptococcaceae</taxon>
        <taxon>Desulfofarcimen</taxon>
    </lineage>
</organism>
<dbReference type="InterPro" id="IPR003442">
    <property type="entry name" value="T6A_TsaE"/>
</dbReference>
<dbReference type="Pfam" id="PF02367">
    <property type="entry name" value="TsaE"/>
    <property type="match status" value="1"/>
</dbReference>
<comment type="similarity">
    <text evidence="2">Belongs to the TsaE family.</text>
</comment>
<dbReference type="GO" id="GO:0005737">
    <property type="term" value="C:cytoplasm"/>
    <property type="evidence" value="ECO:0007669"/>
    <property type="project" value="UniProtKB-SubCell"/>
</dbReference>
<protein>
    <recommendedName>
        <fullName evidence="3">tRNA threonylcarbamoyladenosine biosynthesis protein TsaE</fullName>
    </recommendedName>
    <alternativeName>
        <fullName evidence="10">t(6)A37 threonylcarbamoyladenosine biosynthesis protein TsaE</fullName>
    </alternativeName>
</protein>
<dbReference type="SUPFAM" id="SSF52540">
    <property type="entry name" value="P-loop containing nucleoside triphosphate hydrolases"/>
    <property type="match status" value="1"/>
</dbReference>
<name>C8VWT3_DESAS</name>
<keyword evidence="5" id="KW-0819">tRNA processing</keyword>
<dbReference type="InterPro" id="IPR027417">
    <property type="entry name" value="P-loop_NTPase"/>
</dbReference>
<keyword evidence="4" id="KW-0963">Cytoplasm</keyword>
<evidence type="ECO:0000256" key="10">
    <source>
        <dbReference type="ARBA" id="ARBA00032441"/>
    </source>
</evidence>
<dbReference type="OrthoDB" id="9815896at2"/>
<dbReference type="RefSeq" id="WP_015759131.1">
    <property type="nucleotide sequence ID" value="NC_013216.1"/>
</dbReference>
<evidence type="ECO:0000256" key="8">
    <source>
        <dbReference type="ARBA" id="ARBA00022840"/>
    </source>
</evidence>
<comment type="subcellular location">
    <subcellularLocation>
        <location evidence="1">Cytoplasm</location>
    </subcellularLocation>
</comment>
<dbReference type="PANTHER" id="PTHR33540:SF2">
    <property type="entry name" value="TRNA THREONYLCARBAMOYLADENOSINE BIOSYNTHESIS PROTEIN TSAE"/>
    <property type="match status" value="1"/>
</dbReference>
<keyword evidence="6" id="KW-0479">Metal-binding</keyword>
<evidence type="ECO:0000256" key="9">
    <source>
        <dbReference type="ARBA" id="ARBA00022842"/>
    </source>
</evidence>
<dbReference type="EMBL" id="CP001720">
    <property type="protein sequence ID" value="ACV64447.1"/>
    <property type="molecule type" value="Genomic_DNA"/>
</dbReference>
<gene>
    <name evidence="11" type="ordered locus">Dtox_3739</name>
</gene>
<dbReference type="Proteomes" id="UP000002217">
    <property type="component" value="Chromosome"/>
</dbReference>
<dbReference type="HOGENOM" id="CLU_087829_3_0_9"/>
<dbReference type="eggNOG" id="COG0802">
    <property type="taxonomic scope" value="Bacteria"/>
</dbReference>
<accession>C8VWT3</accession>
<dbReference type="PANTHER" id="PTHR33540">
    <property type="entry name" value="TRNA THREONYLCARBAMOYLADENOSINE BIOSYNTHESIS PROTEIN TSAE"/>
    <property type="match status" value="1"/>
</dbReference>
<dbReference type="AlphaFoldDB" id="C8VWT3"/>
<evidence type="ECO:0000256" key="4">
    <source>
        <dbReference type="ARBA" id="ARBA00022490"/>
    </source>
</evidence>
<dbReference type="STRING" id="485916.Dtox_3739"/>
<sequence length="159" mass="17521">MPLIITTSPAETEAVGKSLGKLLIAGDVLCLNGGLGAGKTCFARGVARGLGIEEPVTSPTFTLINEYIGREPFYHFDVYRLGGPEEMNDLGYEEYFYGQGVALVEWGELVNELLPPERLDIWLSVPEEHIEHREIRLVPYGERYCSLAEEMLNSAGTGN</sequence>
<evidence type="ECO:0000256" key="2">
    <source>
        <dbReference type="ARBA" id="ARBA00007599"/>
    </source>
</evidence>